<dbReference type="InterPro" id="IPR052418">
    <property type="entry name" value="Apolipoprotein_B"/>
</dbReference>
<dbReference type="GO" id="GO:0030301">
    <property type="term" value="P:cholesterol transport"/>
    <property type="evidence" value="ECO:0007669"/>
    <property type="project" value="TreeGrafter"/>
</dbReference>
<gene>
    <name evidence="1" type="ORF">PLEPLA_LOCUS24814</name>
</gene>
<accession>A0A9N7UU33</accession>
<organism evidence="1 2">
    <name type="scientific">Pleuronectes platessa</name>
    <name type="common">European plaice</name>
    <dbReference type="NCBI Taxonomy" id="8262"/>
    <lineage>
        <taxon>Eukaryota</taxon>
        <taxon>Metazoa</taxon>
        <taxon>Chordata</taxon>
        <taxon>Craniata</taxon>
        <taxon>Vertebrata</taxon>
        <taxon>Euteleostomi</taxon>
        <taxon>Actinopterygii</taxon>
        <taxon>Neopterygii</taxon>
        <taxon>Teleostei</taxon>
        <taxon>Neoteleostei</taxon>
        <taxon>Acanthomorphata</taxon>
        <taxon>Carangaria</taxon>
        <taxon>Pleuronectiformes</taxon>
        <taxon>Pleuronectoidei</taxon>
        <taxon>Pleuronectidae</taxon>
        <taxon>Pleuronectes</taxon>
    </lineage>
</organism>
<dbReference type="GO" id="GO:0120020">
    <property type="term" value="F:cholesterol transfer activity"/>
    <property type="evidence" value="ECO:0007669"/>
    <property type="project" value="TreeGrafter"/>
</dbReference>
<dbReference type="GO" id="GO:0034362">
    <property type="term" value="C:low-density lipoprotein particle"/>
    <property type="evidence" value="ECO:0007669"/>
    <property type="project" value="TreeGrafter"/>
</dbReference>
<dbReference type="EMBL" id="CADEAL010001938">
    <property type="protein sequence ID" value="CAB1436781.1"/>
    <property type="molecule type" value="Genomic_DNA"/>
</dbReference>
<protein>
    <submittedName>
        <fullName evidence="1">Uncharacterized protein</fullName>
    </submittedName>
</protein>
<sequence>MDGTVHEDYLVLGVLDNEFNLYLNNDGLRSTSKIIADAKLNHGTDKLFGMDVNENLAVEASLSRVYAVLKYTSNNEADLFTQNLAAEVEGNAPVFKVTFKSSATSVIVFLEYDLDASTSAKFEDEALNMDSKVVLTHSDMTMNVNHATSQALRKRRQADDSVSHHTLNVDITSPTFTDMNIRLLLVEMVSVAQYPPHTMDSSAFSSVARVPSQMNARFYGRLPSAPEDDVDILAIRSSPKDADKMTLQIAYNMEAPKYQITTKMSDLKDSVLNRINEAYAAAINYDDQMSQLSIFYRNTIVEYQKSVQVLLDAVIKS</sequence>
<comment type="caution">
    <text evidence="1">The sequence shown here is derived from an EMBL/GenBank/DDBJ whole genome shotgun (WGS) entry which is preliminary data.</text>
</comment>
<dbReference type="GO" id="GO:0042953">
    <property type="term" value="P:lipoprotein transport"/>
    <property type="evidence" value="ECO:0007669"/>
    <property type="project" value="TreeGrafter"/>
</dbReference>
<proteinExistence type="predicted"/>
<dbReference type="PANTHER" id="PTHR13769">
    <property type="entry name" value="APOLIPOPROTEIN B"/>
    <property type="match status" value="1"/>
</dbReference>
<dbReference type="GO" id="GO:0050750">
    <property type="term" value="F:low-density lipoprotein particle receptor binding"/>
    <property type="evidence" value="ECO:0007669"/>
    <property type="project" value="TreeGrafter"/>
</dbReference>
<dbReference type="GO" id="GO:0042632">
    <property type="term" value="P:cholesterol homeostasis"/>
    <property type="evidence" value="ECO:0007669"/>
    <property type="project" value="TreeGrafter"/>
</dbReference>
<dbReference type="GO" id="GO:0006642">
    <property type="term" value="P:triglyceride mobilization"/>
    <property type="evidence" value="ECO:0007669"/>
    <property type="project" value="TreeGrafter"/>
</dbReference>
<dbReference type="GO" id="GO:0034359">
    <property type="term" value="C:mature chylomicron"/>
    <property type="evidence" value="ECO:0007669"/>
    <property type="project" value="TreeGrafter"/>
</dbReference>
<reference evidence="1" key="1">
    <citation type="submission" date="2020-03" db="EMBL/GenBank/DDBJ databases">
        <authorList>
            <person name="Weist P."/>
        </authorList>
    </citation>
    <scope>NUCLEOTIDE SEQUENCE</scope>
</reference>
<dbReference type="AlphaFoldDB" id="A0A9N7UU33"/>
<name>A0A9N7UU33_PLEPL</name>
<dbReference type="GO" id="GO:0034361">
    <property type="term" value="C:very-low-density lipoprotein particle"/>
    <property type="evidence" value="ECO:0007669"/>
    <property type="project" value="TreeGrafter"/>
</dbReference>
<dbReference type="PANTHER" id="PTHR13769:SF5">
    <property type="entry name" value="APOLIPOPROTEIN B-100-RELATED"/>
    <property type="match status" value="1"/>
</dbReference>
<dbReference type="Proteomes" id="UP001153269">
    <property type="component" value="Unassembled WGS sequence"/>
</dbReference>
<evidence type="ECO:0000313" key="1">
    <source>
        <dbReference type="EMBL" id="CAB1436781.1"/>
    </source>
</evidence>
<evidence type="ECO:0000313" key="2">
    <source>
        <dbReference type="Proteomes" id="UP001153269"/>
    </source>
</evidence>
<keyword evidence="2" id="KW-1185">Reference proteome</keyword>